<organism evidence="2">
    <name type="scientific">Lotharella globosa</name>
    <dbReference type="NCBI Taxonomy" id="91324"/>
    <lineage>
        <taxon>Eukaryota</taxon>
        <taxon>Sar</taxon>
        <taxon>Rhizaria</taxon>
        <taxon>Cercozoa</taxon>
        <taxon>Chlorarachniophyceae</taxon>
        <taxon>Lotharella</taxon>
    </lineage>
</organism>
<gene>
    <name evidence="2" type="ORF">LGLO00237_LOCUS29903</name>
</gene>
<feature type="compositionally biased region" description="Polar residues" evidence="1">
    <location>
        <begin position="78"/>
        <end position="89"/>
    </location>
</feature>
<evidence type="ECO:0000313" key="2">
    <source>
        <dbReference type="EMBL" id="CAE0678122.1"/>
    </source>
</evidence>
<sequence>MHMWRVDYKRSKKEAKVLVAPEMRRTVSAPGTHQAGRNRPALLPAHPPKSSDREDFKQQRQKKRRVGDLSASIKSAPGSKNKSSLNVNEGTIKPNLVVGKAKSATGSKKNSSLNVKQGTIKPHVVNGKVAEKAKSASGSKNNCSLSVNQSSKPNLVNGNVAKENSASGSKTNSSGGSVTQSTTKQNVVKGEVVEKSNQVVPCDIDARASRRGAELEVVDDDVFAENHEEPSGNNEDDDSPVATPQHDDNLIEINDEDISESSEPQMSREQGVQIAEETPFLNITEVSEGDIPHGLFQLYDAGIFCTDDGEILCNFRTGKWYKVLGLKGNIVSK</sequence>
<feature type="region of interest" description="Disordered" evidence="1">
    <location>
        <begin position="1"/>
        <end position="190"/>
    </location>
</feature>
<feature type="compositionally biased region" description="Polar residues" evidence="1">
    <location>
        <begin position="136"/>
        <end position="186"/>
    </location>
</feature>
<accession>A0A7S3ZBY7</accession>
<dbReference type="EMBL" id="HBIV01042565">
    <property type="protein sequence ID" value="CAE0678122.1"/>
    <property type="molecule type" value="Transcribed_RNA"/>
</dbReference>
<evidence type="ECO:0000256" key="1">
    <source>
        <dbReference type="SAM" id="MobiDB-lite"/>
    </source>
</evidence>
<name>A0A7S3ZBY7_9EUKA</name>
<feature type="compositionally biased region" description="Polar residues" evidence="1">
    <location>
        <begin position="104"/>
        <end position="117"/>
    </location>
</feature>
<feature type="compositionally biased region" description="Basic and acidic residues" evidence="1">
    <location>
        <begin position="49"/>
        <end position="58"/>
    </location>
</feature>
<dbReference type="AlphaFoldDB" id="A0A7S3ZBY7"/>
<protein>
    <submittedName>
        <fullName evidence="2">Uncharacterized protein</fullName>
    </submittedName>
</protein>
<reference evidence="2" key="1">
    <citation type="submission" date="2021-01" db="EMBL/GenBank/DDBJ databases">
        <authorList>
            <person name="Corre E."/>
            <person name="Pelletier E."/>
            <person name="Niang G."/>
            <person name="Scheremetjew M."/>
            <person name="Finn R."/>
            <person name="Kale V."/>
            <person name="Holt S."/>
            <person name="Cochrane G."/>
            <person name="Meng A."/>
            <person name="Brown T."/>
            <person name="Cohen L."/>
        </authorList>
    </citation>
    <scope>NUCLEOTIDE SEQUENCE</scope>
    <source>
        <strain evidence="2">CCCM811</strain>
    </source>
</reference>
<proteinExistence type="predicted"/>
<feature type="region of interest" description="Disordered" evidence="1">
    <location>
        <begin position="226"/>
        <end position="246"/>
    </location>
</feature>